<organism evidence="1 2">
    <name type="scientific">Streptomyces monashensis</name>
    <dbReference type="NCBI Taxonomy" id="1678012"/>
    <lineage>
        <taxon>Bacteria</taxon>
        <taxon>Bacillati</taxon>
        <taxon>Actinomycetota</taxon>
        <taxon>Actinomycetes</taxon>
        <taxon>Kitasatosporales</taxon>
        <taxon>Streptomycetaceae</taxon>
        <taxon>Streptomyces</taxon>
    </lineage>
</organism>
<dbReference type="AlphaFoldDB" id="A0A1S2PIG7"/>
<dbReference type="Proteomes" id="UP000179642">
    <property type="component" value="Unassembled WGS sequence"/>
</dbReference>
<sequence>MCGALLAADHSADGEVAGDDADVVGRAHPQLQAHGRRRDAALDVEVFAVKVEFLALPRALHDRDALLVPRHLVFRIEYEKLELRREIAQADAETEAAVGQNVDHRAVLGDVDRVFKRE</sequence>
<gene>
    <name evidence="1" type="ORF">BIV23_38315</name>
</gene>
<accession>A0A1S2PIG7</accession>
<protein>
    <submittedName>
        <fullName evidence="1">Uncharacterized protein</fullName>
    </submittedName>
</protein>
<evidence type="ECO:0000313" key="2">
    <source>
        <dbReference type="Proteomes" id="UP000179642"/>
    </source>
</evidence>
<name>A0A1S2PIG7_9ACTN</name>
<dbReference type="EMBL" id="MLYO01000078">
    <property type="protein sequence ID" value="OIJ92794.1"/>
    <property type="molecule type" value="Genomic_DNA"/>
</dbReference>
<evidence type="ECO:0000313" key="1">
    <source>
        <dbReference type="EMBL" id="OIJ92794.1"/>
    </source>
</evidence>
<comment type="caution">
    <text evidence="1">The sequence shown here is derived from an EMBL/GenBank/DDBJ whole genome shotgun (WGS) entry which is preliminary data.</text>
</comment>
<keyword evidence="2" id="KW-1185">Reference proteome</keyword>
<proteinExistence type="predicted"/>
<reference evidence="1 2" key="1">
    <citation type="submission" date="2016-10" db="EMBL/GenBank/DDBJ databases">
        <title>Genome sequence of Streptomyces sp. MUSC 1.</title>
        <authorList>
            <person name="Lee L.-H."/>
            <person name="Ser H.-L."/>
            <person name="Law J.W.-F."/>
        </authorList>
    </citation>
    <scope>NUCLEOTIDE SEQUENCE [LARGE SCALE GENOMIC DNA]</scope>
    <source>
        <strain evidence="1 2">MUSC 1</strain>
    </source>
</reference>